<evidence type="ECO:0000313" key="4">
    <source>
        <dbReference type="EMBL" id="RIH65950.1"/>
    </source>
</evidence>
<dbReference type="RefSeq" id="WP_119349185.1">
    <property type="nucleotide sequence ID" value="NZ_QWET01000004.1"/>
</dbReference>
<dbReference type="InterPro" id="IPR055087">
    <property type="entry name" value="GldL-like_N"/>
</dbReference>
<accession>A0A399D6A0</accession>
<feature type="domain" description="Gliding motility protein GldL-like N-terminal" evidence="3">
    <location>
        <begin position="19"/>
        <end position="80"/>
    </location>
</feature>
<dbReference type="Pfam" id="PF22827">
    <property type="entry name" value="GldL_N"/>
    <property type="match status" value="1"/>
</dbReference>
<dbReference type="OrthoDB" id="1466660at2"/>
<keyword evidence="2" id="KW-1133">Transmembrane helix</keyword>
<protein>
    <submittedName>
        <fullName evidence="4">Gliding motility protein GldL</fullName>
    </submittedName>
</protein>
<dbReference type="SUPFAM" id="SSF58104">
    <property type="entry name" value="Methyl-accepting chemotaxis protein (MCP) signaling domain"/>
    <property type="match status" value="1"/>
</dbReference>
<feature type="coiled-coil region" evidence="1">
    <location>
        <begin position="234"/>
        <end position="310"/>
    </location>
</feature>
<dbReference type="AlphaFoldDB" id="A0A399D6A0"/>
<organism evidence="4 5">
    <name type="scientific">Mariniphaga sediminis</name>
    <dbReference type="NCBI Taxonomy" id="1628158"/>
    <lineage>
        <taxon>Bacteria</taxon>
        <taxon>Pseudomonadati</taxon>
        <taxon>Bacteroidota</taxon>
        <taxon>Bacteroidia</taxon>
        <taxon>Marinilabiliales</taxon>
        <taxon>Prolixibacteraceae</taxon>
        <taxon>Mariniphaga</taxon>
    </lineage>
</organism>
<feature type="transmembrane region" description="Helical" evidence="2">
    <location>
        <begin position="15"/>
        <end position="33"/>
    </location>
</feature>
<proteinExistence type="predicted"/>
<dbReference type="InterPro" id="IPR019852">
    <property type="entry name" value="Motility-assoc_prot_GldL"/>
</dbReference>
<evidence type="ECO:0000256" key="2">
    <source>
        <dbReference type="SAM" id="Phobius"/>
    </source>
</evidence>
<dbReference type="EMBL" id="QWET01000004">
    <property type="protein sequence ID" value="RIH65950.1"/>
    <property type="molecule type" value="Genomic_DNA"/>
</dbReference>
<keyword evidence="2" id="KW-0472">Membrane</keyword>
<comment type="caution">
    <text evidence="4">The sequence shown here is derived from an EMBL/GenBank/DDBJ whole genome shotgun (WGS) entry which is preliminary data.</text>
</comment>
<keyword evidence="1" id="KW-0175">Coiled coil</keyword>
<dbReference type="Gene3D" id="1.20.120.20">
    <property type="entry name" value="Apolipoprotein"/>
    <property type="match status" value="1"/>
</dbReference>
<keyword evidence="5" id="KW-1185">Reference proteome</keyword>
<name>A0A399D6A0_9BACT</name>
<feature type="transmembrane region" description="Helical" evidence="2">
    <location>
        <begin position="40"/>
        <end position="61"/>
    </location>
</feature>
<dbReference type="NCBIfam" id="TIGR03513">
    <property type="entry name" value="GldL_gliding"/>
    <property type="match status" value="1"/>
</dbReference>
<keyword evidence="2" id="KW-0812">Transmembrane</keyword>
<sequence length="322" mass="35679">MNIGELFKTKRWKTFMGYVYGWGASIVMLGALFKLQHWQYSGLFLTIGLVTEAFIFFLSAFEPPLEMPEWAKVYPELRDDYEVMELDEYNRKGSGMNPLFASSELTPELLDKVGKSLNDLSSTARGISDISSATLATDMYVKNLSSASESMNTFAEVNKRANETVNSSIEKLAESYLHASNQLSETGAGSIEKLNKSSEEFSAKLSETGQKLAETINGAAGSFSSELQTIGASSKEYSGNLEKLNVKINALNESFESQLQGTKTQFEASRKFSTDLNQMNELLASSVSELQKYKENAEQLNKQLEALNTIYGNMLGALSYKK</sequence>
<reference evidence="4 5" key="1">
    <citation type="journal article" date="2015" name="Int. J. Syst. Evol. Microbiol.">
        <title>Mariniphaga sediminis sp. nov., isolated from coastal sediment.</title>
        <authorList>
            <person name="Wang F.Q."/>
            <person name="Shen Q.Y."/>
            <person name="Chen G.J."/>
            <person name="Du Z.J."/>
        </authorList>
    </citation>
    <scope>NUCLEOTIDE SEQUENCE [LARGE SCALE GENOMIC DNA]</scope>
    <source>
        <strain evidence="4 5">SY21</strain>
    </source>
</reference>
<evidence type="ECO:0000313" key="5">
    <source>
        <dbReference type="Proteomes" id="UP000266441"/>
    </source>
</evidence>
<dbReference type="Proteomes" id="UP000266441">
    <property type="component" value="Unassembled WGS sequence"/>
</dbReference>
<evidence type="ECO:0000256" key="1">
    <source>
        <dbReference type="SAM" id="Coils"/>
    </source>
</evidence>
<gene>
    <name evidence="4" type="primary">gldL</name>
    <name evidence="4" type="ORF">D1164_06705</name>
</gene>
<evidence type="ECO:0000259" key="3">
    <source>
        <dbReference type="Pfam" id="PF22827"/>
    </source>
</evidence>